<protein>
    <recommendedName>
        <fullName evidence="8">Endonuclease MutS2</fullName>
        <ecNumber evidence="8">3.1.-.-</ecNumber>
    </recommendedName>
    <alternativeName>
        <fullName evidence="8">Ribosome-associated protein quality control-upstream factor</fullName>
        <shortName evidence="8">RQC-upstream factor</shortName>
        <shortName evidence="8">RqcU</shortName>
        <ecNumber evidence="8">3.6.4.-</ecNumber>
    </alternativeName>
</protein>
<feature type="coiled-coil region" evidence="9">
    <location>
        <begin position="517"/>
        <end position="624"/>
    </location>
</feature>
<dbReference type="SUPFAM" id="SSF160443">
    <property type="entry name" value="SMR domain-like"/>
    <property type="match status" value="1"/>
</dbReference>
<dbReference type="EC" id="3.1.-.-" evidence="8"/>
<dbReference type="SMART" id="SM00533">
    <property type="entry name" value="MUTSd"/>
    <property type="match status" value="1"/>
</dbReference>
<comment type="caution">
    <text evidence="12">The sequence shown here is derived from an EMBL/GenBank/DDBJ whole genome shotgun (WGS) entry which is preliminary data.</text>
</comment>
<comment type="subunit">
    <text evidence="8">Homodimer. Binds to stalled ribosomes, contacting rRNA.</text>
</comment>
<keyword evidence="5 8" id="KW-0067">ATP-binding</keyword>
<dbReference type="InterPro" id="IPR046893">
    <property type="entry name" value="MSSS"/>
</dbReference>
<dbReference type="Pfam" id="PF20297">
    <property type="entry name" value="MSSS"/>
    <property type="match status" value="1"/>
</dbReference>
<proteinExistence type="inferred from homology"/>
<keyword evidence="1 8" id="KW-0540">Nuclease</keyword>
<keyword evidence="9" id="KW-0175">Coiled coil</keyword>
<dbReference type="GO" id="GO:0045910">
    <property type="term" value="P:negative regulation of DNA recombination"/>
    <property type="evidence" value="ECO:0007669"/>
    <property type="project" value="InterPro"/>
</dbReference>
<dbReference type="SUPFAM" id="SSF48334">
    <property type="entry name" value="DNA repair protein MutS, domain III"/>
    <property type="match status" value="1"/>
</dbReference>
<feature type="domain" description="Smr" evidence="11">
    <location>
        <begin position="716"/>
        <end position="791"/>
    </location>
</feature>
<evidence type="ECO:0000256" key="6">
    <source>
        <dbReference type="ARBA" id="ARBA00022884"/>
    </source>
</evidence>
<keyword evidence="4 8" id="KW-0378">Hydrolase</keyword>
<evidence type="ECO:0000313" key="13">
    <source>
        <dbReference type="Proteomes" id="UP000449710"/>
    </source>
</evidence>
<dbReference type="InterPro" id="IPR000432">
    <property type="entry name" value="DNA_mismatch_repair_MutS_C"/>
</dbReference>
<evidence type="ECO:0000256" key="7">
    <source>
        <dbReference type="ARBA" id="ARBA00023125"/>
    </source>
</evidence>
<dbReference type="NCBIfam" id="TIGR01069">
    <property type="entry name" value="mutS2"/>
    <property type="match status" value="1"/>
</dbReference>
<name>A0AA43XKH5_9CLOT</name>
<evidence type="ECO:0000256" key="4">
    <source>
        <dbReference type="ARBA" id="ARBA00022801"/>
    </source>
</evidence>
<organism evidence="12 13">
    <name type="scientific">Isachenkonia alkalipeptolytica</name>
    <dbReference type="NCBI Taxonomy" id="2565777"/>
    <lineage>
        <taxon>Bacteria</taxon>
        <taxon>Bacillati</taxon>
        <taxon>Bacillota</taxon>
        <taxon>Clostridia</taxon>
        <taxon>Eubacteriales</taxon>
        <taxon>Clostridiaceae</taxon>
        <taxon>Isachenkonia</taxon>
    </lineage>
</organism>
<evidence type="ECO:0000256" key="10">
    <source>
        <dbReference type="SAM" id="MobiDB-lite"/>
    </source>
</evidence>
<comment type="function">
    <text evidence="8">Acts as a ribosome collision sensor, splitting the ribosome into its 2 subunits. Detects stalled/collided 70S ribosomes which it binds and splits by an ATP-hydrolysis driven conformational change. Acts upstream of the ribosome quality control system (RQC), a ribosome-associated complex that mediates the extraction of incompletely synthesized nascent chains from stalled ribosomes and their subsequent degradation. Probably generates substrates for RQC.</text>
</comment>
<dbReference type="InterPro" id="IPR005747">
    <property type="entry name" value="MutS2"/>
</dbReference>
<dbReference type="PROSITE" id="PS50828">
    <property type="entry name" value="SMR"/>
    <property type="match status" value="1"/>
</dbReference>
<dbReference type="PANTHER" id="PTHR48466">
    <property type="entry name" value="OS10G0509000 PROTEIN-RELATED"/>
    <property type="match status" value="1"/>
</dbReference>
<dbReference type="GO" id="GO:0030983">
    <property type="term" value="F:mismatched DNA binding"/>
    <property type="evidence" value="ECO:0007669"/>
    <property type="project" value="InterPro"/>
</dbReference>
<dbReference type="EC" id="3.6.4.-" evidence="8"/>
<dbReference type="InterPro" id="IPR036063">
    <property type="entry name" value="Smr_dom_sf"/>
</dbReference>
<dbReference type="Pfam" id="PF01713">
    <property type="entry name" value="Smr"/>
    <property type="match status" value="1"/>
</dbReference>
<evidence type="ECO:0000256" key="3">
    <source>
        <dbReference type="ARBA" id="ARBA00022741"/>
    </source>
</evidence>
<dbReference type="Proteomes" id="UP000449710">
    <property type="component" value="Unassembled WGS sequence"/>
</dbReference>
<comment type="function">
    <text evidence="8">Endonuclease that is involved in the suppression of homologous recombination and thus may have a key role in the control of bacterial genetic diversity.</text>
</comment>
<feature type="region of interest" description="Disordered" evidence="10">
    <location>
        <begin position="627"/>
        <end position="646"/>
    </location>
</feature>
<keyword evidence="7 8" id="KW-0238">DNA-binding</keyword>
<dbReference type="RefSeq" id="WP_160721238.1">
    <property type="nucleotide sequence ID" value="NZ_SUMG01000008.1"/>
</dbReference>
<dbReference type="SUPFAM" id="SSF52540">
    <property type="entry name" value="P-loop containing nucleoside triphosphate hydrolases"/>
    <property type="match status" value="1"/>
</dbReference>
<reference evidence="12 13" key="1">
    <citation type="submission" date="2019-04" db="EMBL/GenBank/DDBJ databases">
        <title>Isachenkonia alkalipeptolytica gen. nov. sp. nov. a new anaerobic, alkiliphilic organothrophic bacterium capable to reduce synthesized ferrihydrite isolated from a soda lake.</title>
        <authorList>
            <person name="Toshchakov S.V."/>
            <person name="Zavarzina D.G."/>
            <person name="Zhilina T.N."/>
            <person name="Kostrikina N.A."/>
            <person name="Kublanov I.V."/>
        </authorList>
    </citation>
    <scope>NUCLEOTIDE SEQUENCE [LARGE SCALE GENOMIC DNA]</scope>
    <source>
        <strain evidence="12 13">Z-1701</strain>
    </source>
</reference>
<dbReference type="SMART" id="SM00534">
    <property type="entry name" value="MUTSac"/>
    <property type="match status" value="1"/>
</dbReference>
<dbReference type="Gene3D" id="3.30.1370.110">
    <property type="match status" value="1"/>
</dbReference>
<dbReference type="PIRSF" id="PIRSF005814">
    <property type="entry name" value="MutS_YshD"/>
    <property type="match status" value="1"/>
</dbReference>
<dbReference type="InterPro" id="IPR002625">
    <property type="entry name" value="Smr_dom"/>
</dbReference>
<dbReference type="EMBL" id="SUMG01000008">
    <property type="protein sequence ID" value="NBG88540.1"/>
    <property type="molecule type" value="Genomic_DNA"/>
</dbReference>
<dbReference type="GO" id="GO:0016887">
    <property type="term" value="F:ATP hydrolysis activity"/>
    <property type="evidence" value="ECO:0007669"/>
    <property type="project" value="InterPro"/>
</dbReference>
<gene>
    <name evidence="8" type="primary">mutS2</name>
    <name evidence="8" type="synonym">rqcU</name>
    <name evidence="12" type="ORF">ISALK_08500</name>
</gene>
<comment type="similarity">
    <text evidence="8">Belongs to the DNA mismatch repair MutS family. MutS2 subfamily.</text>
</comment>
<accession>A0AA43XKH5</accession>
<evidence type="ECO:0000313" key="12">
    <source>
        <dbReference type="EMBL" id="NBG88540.1"/>
    </source>
</evidence>
<evidence type="ECO:0000256" key="2">
    <source>
        <dbReference type="ARBA" id="ARBA00022730"/>
    </source>
</evidence>
<evidence type="ECO:0000256" key="9">
    <source>
        <dbReference type="SAM" id="Coils"/>
    </source>
</evidence>
<dbReference type="GO" id="GO:0004519">
    <property type="term" value="F:endonuclease activity"/>
    <property type="evidence" value="ECO:0007669"/>
    <property type="project" value="UniProtKB-UniRule"/>
</dbReference>
<dbReference type="HAMAP" id="MF_00092">
    <property type="entry name" value="MutS2"/>
    <property type="match status" value="1"/>
</dbReference>
<dbReference type="PROSITE" id="PS00486">
    <property type="entry name" value="DNA_MISMATCH_REPAIR_2"/>
    <property type="match status" value="1"/>
</dbReference>
<dbReference type="InterPro" id="IPR027417">
    <property type="entry name" value="P-loop_NTPase"/>
</dbReference>
<feature type="coiled-coil region" evidence="9">
    <location>
        <begin position="148"/>
        <end position="175"/>
    </location>
</feature>
<dbReference type="AlphaFoldDB" id="A0AA43XKH5"/>
<dbReference type="SMART" id="SM00463">
    <property type="entry name" value="SMR"/>
    <property type="match status" value="1"/>
</dbReference>
<keyword evidence="2 8" id="KW-0699">rRNA-binding</keyword>
<feature type="binding site" evidence="8">
    <location>
        <begin position="336"/>
        <end position="343"/>
    </location>
    <ligand>
        <name>ATP</name>
        <dbReference type="ChEBI" id="CHEBI:30616"/>
    </ligand>
</feature>
<dbReference type="Gene3D" id="3.40.50.300">
    <property type="entry name" value="P-loop containing nucleotide triphosphate hydrolases"/>
    <property type="match status" value="1"/>
</dbReference>
<dbReference type="GO" id="GO:0019843">
    <property type="term" value="F:rRNA binding"/>
    <property type="evidence" value="ECO:0007669"/>
    <property type="project" value="UniProtKB-UniRule"/>
</dbReference>
<evidence type="ECO:0000259" key="11">
    <source>
        <dbReference type="PROSITE" id="PS50828"/>
    </source>
</evidence>
<dbReference type="InterPro" id="IPR045076">
    <property type="entry name" value="MutS"/>
</dbReference>
<dbReference type="GO" id="GO:0006298">
    <property type="term" value="P:mismatch repair"/>
    <property type="evidence" value="ECO:0007669"/>
    <property type="project" value="InterPro"/>
</dbReference>
<evidence type="ECO:0000256" key="8">
    <source>
        <dbReference type="HAMAP-Rule" id="MF_00092"/>
    </source>
</evidence>
<keyword evidence="6 8" id="KW-0694">RNA-binding</keyword>
<dbReference type="GO" id="GO:0140664">
    <property type="term" value="F:ATP-dependent DNA damage sensor activity"/>
    <property type="evidence" value="ECO:0007669"/>
    <property type="project" value="InterPro"/>
</dbReference>
<dbReference type="Pfam" id="PF00488">
    <property type="entry name" value="MutS_V"/>
    <property type="match status" value="1"/>
</dbReference>
<dbReference type="InterPro" id="IPR036187">
    <property type="entry name" value="DNA_mismatch_repair_MutS_sf"/>
</dbReference>
<keyword evidence="3 8" id="KW-0547">Nucleotide-binding</keyword>
<dbReference type="GO" id="GO:0043023">
    <property type="term" value="F:ribosomal large subunit binding"/>
    <property type="evidence" value="ECO:0007669"/>
    <property type="project" value="UniProtKB-UniRule"/>
</dbReference>
<keyword evidence="8 12" id="KW-0255">Endonuclease</keyword>
<dbReference type="CDD" id="cd03280">
    <property type="entry name" value="ABC_MutS2"/>
    <property type="match status" value="1"/>
</dbReference>
<sequence>MNEKSLKSLEYTKIIELLSDRGISPMGKNLAARLKPTTDFDEVQRRQRETEEAVQVLLKNSGIPLEGLGEVERLIKKTTIGSFLDSGELLEVLDFLRVSKRMKVFIKREKEDGDLTAPILSGLIREIETIPDVEQRIDRSILNESEVSDEASVELRQIRRQLSQANEKVRSTLQNFITSSRNQTYLQDQIITLRQNRYVVPVKQEYRNQVKGMVHDQSTSGATLFIEPMAVVDLNNKLKQLKLAEEQEIERILREISNMIALKENELLKNRDLLGKVDFIFAKGKLALSMKASSPKVNNRGYVNLKNARHPLLNPTEVVPTNIWIGKDFNILVITGPNTGGKTVSLKTLGLLSLMGQSGLQIPADSGTEITIFDHIFADIGDEQSIEQSLSTFSSHMTNIVEIFRNLTENSLVLFDELGAGTDPTEGAALAMAILENLKSTGTKVVATTHYSELKQYALVHPEVENASVEFDVKTLRPTYRLSIGVPGKSNAFEISRKLGLSPEIIDLAKSLITQENLQFEDVLQNIENNKSTIESEKIEIQRLKKEMEELKEKYQEKLEKVENQKQKMVSQAKKEAQTLVKKAKAETEEIIDNLRNLEQEMDRKKVNQEIEKARVKLGNKTLEYRDSKESMKEPVNHEPPKNLKPGERVKILSLNQEGHVLSSEDDKGEVQVQAGIMKVNIKTSNLKRLSSQEDKEIKKTSKMIKTKSQNIRTDIDVRGKNLEEALFEVDKYLDDSYIAGLTQVMIIHGVGTGVLKSGLNEMLKAHRHVQSFRGGKYGEGGAGVTIVDLK</sequence>
<evidence type="ECO:0000256" key="1">
    <source>
        <dbReference type="ARBA" id="ARBA00022722"/>
    </source>
</evidence>
<dbReference type="GO" id="GO:0072344">
    <property type="term" value="P:rescue of stalled ribosome"/>
    <property type="evidence" value="ECO:0007669"/>
    <property type="project" value="UniProtKB-UniRule"/>
</dbReference>
<keyword evidence="13" id="KW-1185">Reference proteome</keyword>
<dbReference type="PANTHER" id="PTHR48466:SF2">
    <property type="entry name" value="OS10G0509000 PROTEIN"/>
    <property type="match status" value="1"/>
</dbReference>
<dbReference type="GO" id="GO:0005524">
    <property type="term" value="F:ATP binding"/>
    <property type="evidence" value="ECO:0007669"/>
    <property type="project" value="UniProtKB-UniRule"/>
</dbReference>
<dbReference type="FunFam" id="3.40.50.300:FF:000830">
    <property type="entry name" value="Endonuclease MutS2"/>
    <property type="match status" value="1"/>
</dbReference>
<evidence type="ECO:0000256" key="5">
    <source>
        <dbReference type="ARBA" id="ARBA00022840"/>
    </source>
</evidence>
<dbReference type="InterPro" id="IPR007696">
    <property type="entry name" value="DNA_mismatch_repair_MutS_core"/>
</dbReference>